<gene>
    <name evidence="2" type="ORF">LCGC14_3130090</name>
</gene>
<dbReference type="InterPro" id="IPR036554">
    <property type="entry name" value="GHMP_kinase_C_sf"/>
</dbReference>
<sequence length="62" mass="6770">DEIYDKAIKAGAIGGKLLGAGGGGFMIFVADPKNHESIRQALKLKQIDFKFENEGSQIIYKE</sequence>
<protein>
    <recommendedName>
        <fullName evidence="1">GHMP kinase C-terminal domain-containing protein</fullName>
    </recommendedName>
</protein>
<dbReference type="SUPFAM" id="SSF55060">
    <property type="entry name" value="GHMP Kinase, C-terminal domain"/>
    <property type="match status" value="1"/>
</dbReference>
<comment type="caution">
    <text evidence="2">The sequence shown here is derived from an EMBL/GenBank/DDBJ whole genome shotgun (WGS) entry which is preliminary data.</text>
</comment>
<evidence type="ECO:0000313" key="2">
    <source>
        <dbReference type="EMBL" id="KKK49929.1"/>
    </source>
</evidence>
<dbReference type="EMBL" id="LAZR01068285">
    <property type="protein sequence ID" value="KKK49929.1"/>
    <property type="molecule type" value="Genomic_DNA"/>
</dbReference>
<name>A0A0F8Y710_9ZZZZ</name>
<dbReference type="Gene3D" id="3.30.70.890">
    <property type="entry name" value="GHMP kinase, C-terminal domain"/>
    <property type="match status" value="1"/>
</dbReference>
<organism evidence="2">
    <name type="scientific">marine sediment metagenome</name>
    <dbReference type="NCBI Taxonomy" id="412755"/>
    <lineage>
        <taxon>unclassified sequences</taxon>
        <taxon>metagenomes</taxon>
        <taxon>ecological metagenomes</taxon>
    </lineage>
</organism>
<feature type="non-terminal residue" evidence="2">
    <location>
        <position position="1"/>
    </location>
</feature>
<dbReference type="Pfam" id="PF08544">
    <property type="entry name" value="GHMP_kinases_C"/>
    <property type="match status" value="1"/>
</dbReference>
<dbReference type="InterPro" id="IPR013750">
    <property type="entry name" value="GHMP_kinase_C_dom"/>
</dbReference>
<dbReference type="AlphaFoldDB" id="A0A0F8Y710"/>
<evidence type="ECO:0000259" key="1">
    <source>
        <dbReference type="Pfam" id="PF08544"/>
    </source>
</evidence>
<feature type="domain" description="GHMP kinase C-terminal" evidence="1">
    <location>
        <begin position="1"/>
        <end position="43"/>
    </location>
</feature>
<accession>A0A0F8Y710</accession>
<reference evidence="2" key="1">
    <citation type="journal article" date="2015" name="Nature">
        <title>Complex archaea that bridge the gap between prokaryotes and eukaryotes.</title>
        <authorList>
            <person name="Spang A."/>
            <person name="Saw J.H."/>
            <person name="Jorgensen S.L."/>
            <person name="Zaremba-Niedzwiedzka K."/>
            <person name="Martijn J."/>
            <person name="Lind A.E."/>
            <person name="van Eijk R."/>
            <person name="Schleper C."/>
            <person name="Guy L."/>
            <person name="Ettema T.J."/>
        </authorList>
    </citation>
    <scope>NUCLEOTIDE SEQUENCE</scope>
</reference>
<proteinExistence type="predicted"/>